<dbReference type="InterPro" id="IPR020613">
    <property type="entry name" value="Thiolase_CS"/>
</dbReference>
<dbReference type="FunFam" id="3.40.47.10:FF:000010">
    <property type="entry name" value="Acetyl-CoA acetyltransferase (Thiolase)"/>
    <property type="match status" value="1"/>
</dbReference>
<keyword evidence="9" id="KW-1185">Reference proteome</keyword>
<evidence type="ECO:0000256" key="1">
    <source>
        <dbReference type="ARBA" id="ARBA00010982"/>
    </source>
</evidence>
<keyword evidence="3 5" id="KW-0012">Acyltransferase</keyword>
<dbReference type="PANTHER" id="PTHR18919:SF107">
    <property type="entry name" value="ACETYL-COA ACETYLTRANSFERASE, CYTOSOLIC"/>
    <property type="match status" value="1"/>
</dbReference>
<evidence type="ECO:0000313" key="8">
    <source>
        <dbReference type="EMBL" id="PAA93917.1"/>
    </source>
</evidence>
<dbReference type="EMBL" id="NIVC01000019">
    <property type="protein sequence ID" value="PAA93917.1"/>
    <property type="molecule type" value="Genomic_DNA"/>
</dbReference>
<comment type="caution">
    <text evidence="8">The sequence shown here is derived from an EMBL/GenBank/DDBJ whole genome shotgun (WGS) entry which is preliminary data.</text>
</comment>
<feature type="non-terminal residue" evidence="8">
    <location>
        <position position="1"/>
    </location>
</feature>
<dbReference type="OrthoDB" id="5404651at2759"/>
<dbReference type="Gene3D" id="3.40.47.10">
    <property type="match status" value="2"/>
</dbReference>
<dbReference type="PIRSF" id="PIRSF000429">
    <property type="entry name" value="Ac-CoA_Ac_transf"/>
    <property type="match status" value="1"/>
</dbReference>
<feature type="active site" description="Proton acceptor" evidence="4">
    <location>
        <position position="404"/>
    </location>
</feature>
<evidence type="ECO:0008006" key="10">
    <source>
        <dbReference type="Google" id="ProtNLM"/>
    </source>
</evidence>
<dbReference type="NCBIfam" id="TIGR01930">
    <property type="entry name" value="AcCoA-C-Actrans"/>
    <property type="match status" value="1"/>
</dbReference>
<dbReference type="PROSITE" id="PS00737">
    <property type="entry name" value="THIOLASE_2"/>
    <property type="match status" value="1"/>
</dbReference>
<protein>
    <recommendedName>
        <fullName evidence="10">Acetyl-CoA acetyltransferase</fullName>
    </recommendedName>
</protein>
<evidence type="ECO:0000256" key="5">
    <source>
        <dbReference type="RuleBase" id="RU003557"/>
    </source>
</evidence>
<dbReference type="Proteomes" id="UP000215902">
    <property type="component" value="Unassembled WGS sequence"/>
</dbReference>
<dbReference type="CDD" id="cd00751">
    <property type="entry name" value="thiolase"/>
    <property type="match status" value="1"/>
</dbReference>
<evidence type="ECO:0000256" key="3">
    <source>
        <dbReference type="ARBA" id="ARBA00023315"/>
    </source>
</evidence>
<organism evidence="8 9">
    <name type="scientific">Macrostomum lignano</name>
    <dbReference type="NCBI Taxonomy" id="282301"/>
    <lineage>
        <taxon>Eukaryota</taxon>
        <taxon>Metazoa</taxon>
        <taxon>Spiralia</taxon>
        <taxon>Lophotrochozoa</taxon>
        <taxon>Platyhelminthes</taxon>
        <taxon>Rhabditophora</taxon>
        <taxon>Macrostomorpha</taxon>
        <taxon>Macrostomida</taxon>
        <taxon>Macrostomidae</taxon>
        <taxon>Macrostomum</taxon>
    </lineage>
</organism>
<evidence type="ECO:0000259" key="7">
    <source>
        <dbReference type="Pfam" id="PF02803"/>
    </source>
</evidence>
<dbReference type="GO" id="GO:0016747">
    <property type="term" value="F:acyltransferase activity, transferring groups other than amino-acyl groups"/>
    <property type="evidence" value="ECO:0007669"/>
    <property type="project" value="InterPro"/>
</dbReference>
<dbReference type="InterPro" id="IPR002155">
    <property type="entry name" value="Thiolase"/>
</dbReference>
<dbReference type="Pfam" id="PF00108">
    <property type="entry name" value="Thiolase_N"/>
    <property type="match status" value="1"/>
</dbReference>
<evidence type="ECO:0000256" key="4">
    <source>
        <dbReference type="PIRSR" id="PIRSR000429-1"/>
    </source>
</evidence>
<dbReference type="InterPro" id="IPR020616">
    <property type="entry name" value="Thiolase_N"/>
</dbReference>
<evidence type="ECO:0000256" key="2">
    <source>
        <dbReference type="ARBA" id="ARBA00022679"/>
    </source>
</evidence>
<sequence>NDYILIMSEAVTCKTGGAPDAVRQVVLVSAVRTPVGKFMGALAEVPAHVLGAQCIREVLRRANDLSPADVDEVVLGQVLTSGAGQNPARQAAKLAGIPVEVPAHLVNMLCGSGLRAVVTACQAIQCGSSDLVVAGGQESMSLAPHLLHMRRPVKFGDRTAQDSLMCDGLTDAFSSKHMGVTAENVARRYGVSRQDQDNFACLSQNKAEKAQRSDLFKEELLPAAASAVGSDPQEPLLRQDEFPRHGTTVEGLKSLKPSFQKDAEATVTAGNSSGINDGAAALLLASAEEAAKRGLPVMARVVSYGQAGVEPDYMGMGPVPAIRKALSRAGWSTKDVDLFELNEAFAAQAVAVCSELDLDRARLNVCGGAIALGHPIGCSGARILVTLAHQMRRLSARRGCAAACIGGGMGIAVCLELPSSSD</sequence>
<evidence type="ECO:0000259" key="6">
    <source>
        <dbReference type="Pfam" id="PF00108"/>
    </source>
</evidence>
<dbReference type="PANTHER" id="PTHR18919">
    <property type="entry name" value="ACETYL-COA C-ACYLTRANSFERASE"/>
    <property type="match status" value="1"/>
</dbReference>
<accession>A0A267H8V0</accession>
<dbReference type="Pfam" id="PF02803">
    <property type="entry name" value="Thiolase_C"/>
    <property type="match status" value="1"/>
</dbReference>
<dbReference type="PROSITE" id="PS00098">
    <property type="entry name" value="THIOLASE_1"/>
    <property type="match status" value="1"/>
</dbReference>
<keyword evidence="2 5" id="KW-0808">Transferase</keyword>
<dbReference type="STRING" id="282301.A0A267H8V0"/>
<comment type="similarity">
    <text evidence="1 5">Belongs to the thiolase-like superfamily. Thiolase family.</text>
</comment>
<dbReference type="SUPFAM" id="SSF53901">
    <property type="entry name" value="Thiolase-like"/>
    <property type="match status" value="2"/>
</dbReference>
<feature type="active site" description="Proton acceptor" evidence="4">
    <location>
        <position position="374"/>
    </location>
</feature>
<feature type="active site" description="Acyl-thioester intermediate" evidence="4">
    <location>
        <position position="110"/>
    </location>
</feature>
<name>A0A267H8V0_9PLAT</name>
<dbReference type="AlphaFoldDB" id="A0A267H8V0"/>
<dbReference type="InterPro" id="IPR020617">
    <property type="entry name" value="Thiolase_C"/>
</dbReference>
<reference evidence="8 9" key="1">
    <citation type="submission" date="2017-06" db="EMBL/GenBank/DDBJ databases">
        <title>A platform for efficient transgenesis in Macrostomum lignano, a flatworm model organism for stem cell research.</title>
        <authorList>
            <person name="Berezikov E."/>
        </authorList>
    </citation>
    <scope>NUCLEOTIDE SEQUENCE [LARGE SCALE GENOMIC DNA]</scope>
    <source>
        <strain evidence="8">DV1</strain>
        <tissue evidence="8">Whole organism</tissue>
    </source>
</reference>
<feature type="domain" description="Thiolase N-terminal" evidence="6">
    <location>
        <begin position="25"/>
        <end position="287"/>
    </location>
</feature>
<dbReference type="InterPro" id="IPR020615">
    <property type="entry name" value="Thiolase_acyl_enz_int_AS"/>
</dbReference>
<proteinExistence type="inferred from homology"/>
<gene>
    <name evidence="8" type="ORF">BOX15_Mlig033308g1</name>
</gene>
<dbReference type="InterPro" id="IPR016039">
    <property type="entry name" value="Thiolase-like"/>
</dbReference>
<feature type="domain" description="Thiolase C-terminal" evidence="7">
    <location>
        <begin position="296"/>
        <end position="416"/>
    </location>
</feature>
<evidence type="ECO:0000313" key="9">
    <source>
        <dbReference type="Proteomes" id="UP000215902"/>
    </source>
</evidence>